<name>B0DZS5_LACBS</name>
<feature type="chain" id="PRO_5002747412" evidence="1">
    <location>
        <begin position="21"/>
        <end position="130"/>
    </location>
</feature>
<dbReference type="KEGG" id="lbc:LACBIDRAFT_315085"/>
<keyword evidence="1" id="KW-0732">Signal</keyword>
<dbReference type="InterPro" id="IPR011051">
    <property type="entry name" value="RmlC_Cupin_sf"/>
</dbReference>
<dbReference type="GeneID" id="6085130"/>
<organism evidence="3">
    <name type="scientific">Laccaria bicolor (strain S238N-H82 / ATCC MYA-4686)</name>
    <name type="common">Bicoloured deceiver</name>
    <name type="synonym">Laccaria laccata var. bicolor</name>
    <dbReference type="NCBI Taxonomy" id="486041"/>
    <lineage>
        <taxon>Eukaryota</taxon>
        <taxon>Fungi</taxon>
        <taxon>Dikarya</taxon>
        <taxon>Basidiomycota</taxon>
        <taxon>Agaricomycotina</taxon>
        <taxon>Agaricomycetes</taxon>
        <taxon>Agaricomycetidae</taxon>
        <taxon>Agaricales</taxon>
        <taxon>Agaricineae</taxon>
        <taxon>Hydnangiaceae</taxon>
        <taxon>Laccaria</taxon>
    </lineage>
</organism>
<protein>
    <submittedName>
        <fullName evidence="2">Predicted protein</fullName>
    </submittedName>
</protein>
<dbReference type="SUPFAM" id="SSF51182">
    <property type="entry name" value="RmlC-like cupins"/>
    <property type="match status" value="1"/>
</dbReference>
<evidence type="ECO:0000256" key="1">
    <source>
        <dbReference type="SAM" id="SignalP"/>
    </source>
</evidence>
<dbReference type="InParanoid" id="B0DZS5"/>
<dbReference type="Proteomes" id="UP000001194">
    <property type="component" value="Unassembled WGS sequence"/>
</dbReference>
<accession>B0DZS5</accession>
<reference evidence="2 3" key="1">
    <citation type="journal article" date="2008" name="Nature">
        <title>The genome of Laccaria bicolor provides insights into mycorrhizal symbiosis.</title>
        <authorList>
            <person name="Martin F."/>
            <person name="Aerts A."/>
            <person name="Ahren D."/>
            <person name="Brun A."/>
            <person name="Danchin E.G.J."/>
            <person name="Duchaussoy F."/>
            <person name="Gibon J."/>
            <person name="Kohler A."/>
            <person name="Lindquist E."/>
            <person name="Pereda V."/>
            <person name="Salamov A."/>
            <person name="Shapiro H.J."/>
            <person name="Wuyts J."/>
            <person name="Blaudez D."/>
            <person name="Buee M."/>
            <person name="Brokstein P."/>
            <person name="Canbaeck B."/>
            <person name="Cohen D."/>
            <person name="Courty P.E."/>
            <person name="Coutinho P.M."/>
            <person name="Delaruelle C."/>
            <person name="Detter J.C."/>
            <person name="Deveau A."/>
            <person name="DiFazio S."/>
            <person name="Duplessis S."/>
            <person name="Fraissinet-Tachet L."/>
            <person name="Lucic E."/>
            <person name="Frey-Klett P."/>
            <person name="Fourrey C."/>
            <person name="Feussner I."/>
            <person name="Gay G."/>
            <person name="Grimwood J."/>
            <person name="Hoegger P.J."/>
            <person name="Jain P."/>
            <person name="Kilaru S."/>
            <person name="Labbe J."/>
            <person name="Lin Y.C."/>
            <person name="Legue V."/>
            <person name="Le Tacon F."/>
            <person name="Marmeisse R."/>
            <person name="Melayah D."/>
            <person name="Montanini B."/>
            <person name="Muratet M."/>
            <person name="Nehls U."/>
            <person name="Niculita-Hirzel H."/>
            <person name="Oudot-Le Secq M.P."/>
            <person name="Peter M."/>
            <person name="Quesneville H."/>
            <person name="Rajashekar B."/>
            <person name="Reich M."/>
            <person name="Rouhier N."/>
            <person name="Schmutz J."/>
            <person name="Yin T."/>
            <person name="Chalot M."/>
            <person name="Henrissat B."/>
            <person name="Kuees U."/>
            <person name="Lucas S."/>
            <person name="Van de Peer Y."/>
            <person name="Podila G.K."/>
            <person name="Polle A."/>
            <person name="Pukkila P.J."/>
            <person name="Richardson P.M."/>
            <person name="Rouze P."/>
            <person name="Sanders I.R."/>
            <person name="Stajich J.E."/>
            <person name="Tunlid A."/>
            <person name="Tuskan G."/>
            <person name="Grigoriev I.V."/>
        </authorList>
    </citation>
    <scope>NUCLEOTIDE SEQUENCE [LARGE SCALE GENOMIC DNA]</scope>
    <source>
        <strain evidence="3">S238N-H82 / ATCC MYA-4686</strain>
    </source>
</reference>
<dbReference type="OrthoDB" id="10263073at2759"/>
<dbReference type="EMBL" id="DS547157">
    <property type="protein sequence ID" value="EDQ99884.1"/>
    <property type="molecule type" value="Genomic_DNA"/>
</dbReference>
<dbReference type="AlphaFoldDB" id="B0DZS5"/>
<dbReference type="Gene3D" id="2.60.120.10">
    <property type="entry name" value="Jelly Rolls"/>
    <property type="match status" value="1"/>
</dbReference>
<dbReference type="HOGENOM" id="CLU_123488_1_0_1"/>
<dbReference type="RefSeq" id="XP_001889427.1">
    <property type="nucleotide sequence ID" value="XM_001889392.1"/>
</dbReference>
<dbReference type="InterPro" id="IPR014710">
    <property type="entry name" value="RmlC-like_jellyroll"/>
</dbReference>
<evidence type="ECO:0000313" key="3">
    <source>
        <dbReference type="Proteomes" id="UP000001194"/>
    </source>
</evidence>
<proteinExistence type="predicted"/>
<keyword evidence="3" id="KW-1185">Reference proteome</keyword>
<feature type="signal peptide" evidence="1">
    <location>
        <begin position="1"/>
        <end position="20"/>
    </location>
</feature>
<evidence type="ECO:0000313" key="2">
    <source>
        <dbReference type="EMBL" id="EDQ99884.1"/>
    </source>
</evidence>
<gene>
    <name evidence="2" type="ORF">LACBIDRAFT_315085</name>
</gene>
<sequence>MHWSLPFLFASCVLLPTVSAIPVPTQVDLGGDPNGIAYTDSNPNKELWHAGSKIVPQPQRGSLGALILGPQNVPLELQNADLLAPPTTDHGSVPNFKWPFSLSHSKLKQGGWSREQNGQRLLCYDVLLHG</sequence>